<accession>A0A840MIF6</accession>
<proteinExistence type="predicted"/>
<protein>
    <submittedName>
        <fullName evidence="3">Uncharacterized protein (DUF1800 family)</fullName>
    </submittedName>
</protein>
<feature type="signal peptide" evidence="2">
    <location>
        <begin position="1"/>
        <end position="25"/>
    </location>
</feature>
<evidence type="ECO:0000313" key="3">
    <source>
        <dbReference type="EMBL" id="MBB5018994.1"/>
    </source>
</evidence>
<dbReference type="EMBL" id="JACHHY010000013">
    <property type="protein sequence ID" value="MBB5018994.1"/>
    <property type="molecule type" value="Genomic_DNA"/>
</dbReference>
<dbReference type="Proteomes" id="UP000575898">
    <property type="component" value="Unassembled WGS sequence"/>
</dbReference>
<evidence type="ECO:0000256" key="1">
    <source>
        <dbReference type="SAM" id="MobiDB-lite"/>
    </source>
</evidence>
<keyword evidence="2" id="KW-0732">Signal</keyword>
<gene>
    <name evidence="3" type="ORF">HNQ59_002292</name>
</gene>
<reference evidence="3 4" key="1">
    <citation type="submission" date="2020-08" db="EMBL/GenBank/DDBJ databases">
        <title>Genomic Encyclopedia of Type Strains, Phase IV (KMG-IV): sequencing the most valuable type-strain genomes for metagenomic binning, comparative biology and taxonomic classification.</title>
        <authorList>
            <person name="Goeker M."/>
        </authorList>
    </citation>
    <scope>NUCLEOTIDE SEQUENCE [LARGE SCALE GENOMIC DNA]</scope>
    <source>
        <strain evidence="3 4">DSM 27165</strain>
    </source>
</reference>
<dbReference type="Pfam" id="PF08811">
    <property type="entry name" value="DUF1800"/>
    <property type="match status" value="1"/>
</dbReference>
<evidence type="ECO:0000313" key="4">
    <source>
        <dbReference type="Proteomes" id="UP000575898"/>
    </source>
</evidence>
<name>A0A840MIF6_9PROT</name>
<feature type="chain" id="PRO_5033041856" evidence="2">
    <location>
        <begin position="26"/>
        <end position="573"/>
    </location>
</feature>
<dbReference type="AlphaFoldDB" id="A0A840MIF6"/>
<keyword evidence="4" id="KW-1185">Reference proteome</keyword>
<dbReference type="InterPro" id="IPR014917">
    <property type="entry name" value="DUF1800"/>
</dbReference>
<comment type="caution">
    <text evidence="3">The sequence shown here is derived from an EMBL/GenBank/DDBJ whole genome shotgun (WGS) entry which is preliminary data.</text>
</comment>
<dbReference type="RefSeq" id="WP_184039099.1">
    <property type="nucleotide sequence ID" value="NZ_JACHHY010000013.1"/>
</dbReference>
<dbReference type="PANTHER" id="PTHR43737">
    <property type="entry name" value="BLL7424 PROTEIN"/>
    <property type="match status" value="1"/>
</dbReference>
<sequence length="573" mass="62170">MKQKKHHWTHMLSVCLLATMPLLLPGCGGGGGSNGSTGATTPPPTSTPSPVSQTEASRFLAQASFGPQPGDIERLAPQGYTSWLDQQFAMSASNAHQLYVDQQIAAGNKATSSMVHESFWKQAAAGQDQLRQRVAFALSELFVVSVDGAPAEYPRGVAAYLDLLGKHAFGNYRELLEAVSLNPMMGLYLSHLRNRKEDATSGRVPDENYAREIMQLFSIGLYELNPDGTVKLANGKPIETYSNEDVTGLAKVFTGWSWGGPDQSDKRFFGGDIDPNRDILPMQNYPKFHSTTEKRFLGLTIPAGTTGKDSLKLALDHLFNHPNTGPFISRQLIQRLVTSNPSPAYVQRVAAVFANNGQGVRGDMKAVIQAILLDHDARDLKLMDTSTGGKLREPVVRLANWMRAFGKPSASGRYLIGNTDSPTSSLGQTPLRSPSVFNFFRPGYVPAGTTIADQNMVAPEFQIAHETSVVGYYNLMQDVVARGVGTSTNGVRDIAPDYATELSLADNADALVSRVELMLSYGSLDAGNRQLIRDAIAAISIPADANKAATARRNRVQTAIYLVMVSSDYLIQR</sequence>
<feature type="region of interest" description="Disordered" evidence="1">
    <location>
        <begin position="31"/>
        <end position="55"/>
    </location>
</feature>
<organism evidence="3 4">
    <name type="scientific">Chitinivorax tropicus</name>
    <dbReference type="NCBI Taxonomy" id="714531"/>
    <lineage>
        <taxon>Bacteria</taxon>
        <taxon>Pseudomonadati</taxon>
        <taxon>Pseudomonadota</taxon>
        <taxon>Betaproteobacteria</taxon>
        <taxon>Chitinivorax</taxon>
    </lineage>
</organism>
<evidence type="ECO:0000256" key="2">
    <source>
        <dbReference type="SAM" id="SignalP"/>
    </source>
</evidence>
<dbReference type="PANTHER" id="PTHR43737:SF1">
    <property type="entry name" value="DUF1501 DOMAIN-CONTAINING PROTEIN"/>
    <property type="match status" value="1"/>
</dbReference>